<reference evidence="1" key="2">
    <citation type="submission" date="2015-06" db="UniProtKB">
        <authorList>
            <consortium name="EnsemblProtists"/>
        </authorList>
    </citation>
    <scope>IDENTIFICATION</scope>
    <source>
        <strain evidence="1">Emoy2</strain>
    </source>
</reference>
<protein>
    <submittedName>
        <fullName evidence="1">Uncharacterized protein</fullName>
    </submittedName>
</protein>
<keyword evidence="2" id="KW-1185">Reference proteome</keyword>
<name>M4BL17_HYAAE</name>
<dbReference type="VEuPathDB" id="FungiDB:HpaG807102"/>
<dbReference type="Proteomes" id="UP000011713">
    <property type="component" value="Unassembled WGS sequence"/>
</dbReference>
<evidence type="ECO:0000313" key="1">
    <source>
        <dbReference type="EnsemblProtists" id="HpaP807102"/>
    </source>
</evidence>
<proteinExistence type="predicted"/>
<dbReference type="EnsemblProtists" id="HpaT807102">
    <property type="protein sequence ID" value="HpaP807102"/>
    <property type="gene ID" value="HpaG807102"/>
</dbReference>
<dbReference type="AlphaFoldDB" id="M4BL17"/>
<dbReference type="HOGENOM" id="CLU_2228368_0_0_1"/>
<dbReference type="EMBL" id="JH598368">
    <property type="status" value="NOT_ANNOTATED_CDS"/>
    <property type="molecule type" value="Genomic_DNA"/>
</dbReference>
<sequence length="106" mass="11860">MGAKAPSRAKNSLIQHRVEQGHHGQAFHYDRWLQSVRTLTSVTVATASAQDVSRLRVHQGRRVALLGESQTDRANRGPGSSCVVFSARKWRKTLNVNREELQNNDA</sequence>
<reference evidence="2" key="1">
    <citation type="journal article" date="2010" name="Science">
        <title>Signatures of adaptation to obligate biotrophy in the Hyaloperonospora arabidopsidis genome.</title>
        <authorList>
            <person name="Baxter L."/>
            <person name="Tripathy S."/>
            <person name="Ishaque N."/>
            <person name="Boot N."/>
            <person name="Cabral A."/>
            <person name="Kemen E."/>
            <person name="Thines M."/>
            <person name="Ah-Fong A."/>
            <person name="Anderson R."/>
            <person name="Badejoko W."/>
            <person name="Bittner-Eddy P."/>
            <person name="Boore J.L."/>
            <person name="Chibucos M.C."/>
            <person name="Coates M."/>
            <person name="Dehal P."/>
            <person name="Delehaunty K."/>
            <person name="Dong S."/>
            <person name="Downton P."/>
            <person name="Dumas B."/>
            <person name="Fabro G."/>
            <person name="Fronick C."/>
            <person name="Fuerstenberg S.I."/>
            <person name="Fulton L."/>
            <person name="Gaulin E."/>
            <person name="Govers F."/>
            <person name="Hughes L."/>
            <person name="Humphray S."/>
            <person name="Jiang R.H."/>
            <person name="Judelson H."/>
            <person name="Kamoun S."/>
            <person name="Kyung K."/>
            <person name="Meijer H."/>
            <person name="Minx P."/>
            <person name="Morris P."/>
            <person name="Nelson J."/>
            <person name="Phuntumart V."/>
            <person name="Qutob D."/>
            <person name="Rehmany A."/>
            <person name="Rougon-Cardoso A."/>
            <person name="Ryden P."/>
            <person name="Torto-Alalibo T."/>
            <person name="Studholme D."/>
            <person name="Wang Y."/>
            <person name="Win J."/>
            <person name="Wood J."/>
            <person name="Clifton S.W."/>
            <person name="Rogers J."/>
            <person name="Van den Ackerveken G."/>
            <person name="Jones J.D."/>
            <person name="McDowell J.M."/>
            <person name="Beynon J."/>
            <person name="Tyler B.M."/>
        </authorList>
    </citation>
    <scope>NUCLEOTIDE SEQUENCE [LARGE SCALE GENOMIC DNA]</scope>
    <source>
        <strain evidence="2">Emoy2</strain>
    </source>
</reference>
<dbReference type="InParanoid" id="M4BL17"/>
<organism evidence="1 2">
    <name type="scientific">Hyaloperonospora arabidopsidis (strain Emoy2)</name>
    <name type="common">Downy mildew agent</name>
    <name type="synonym">Peronospora arabidopsidis</name>
    <dbReference type="NCBI Taxonomy" id="559515"/>
    <lineage>
        <taxon>Eukaryota</taxon>
        <taxon>Sar</taxon>
        <taxon>Stramenopiles</taxon>
        <taxon>Oomycota</taxon>
        <taxon>Peronosporomycetes</taxon>
        <taxon>Peronosporales</taxon>
        <taxon>Peronosporaceae</taxon>
        <taxon>Hyaloperonospora</taxon>
    </lineage>
</organism>
<accession>M4BL17</accession>
<evidence type="ECO:0000313" key="2">
    <source>
        <dbReference type="Proteomes" id="UP000011713"/>
    </source>
</evidence>